<dbReference type="OrthoDB" id="9948923at2759"/>
<dbReference type="PANTHER" id="PTHR15715">
    <property type="entry name" value="CENTROSOMAL PROTEIN OF 170 KDA"/>
    <property type="match status" value="1"/>
</dbReference>
<evidence type="ECO:0008006" key="6">
    <source>
        <dbReference type="Google" id="ProtNLM"/>
    </source>
</evidence>
<dbReference type="EMBL" id="JAAKFY010000007">
    <property type="protein sequence ID" value="KAF3855028.1"/>
    <property type="molecule type" value="Genomic_DNA"/>
</dbReference>
<evidence type="ECO:0000313" key="4">
    <source>
        <dbReference type="EMBL" id="KAF3855028.1"/>
    </source>
</evidence>
<dbReference type="GO" id="GO:0007338">
    <property type="term" value="P:single fertilization"/>
    <property type="evidence" value="ECO:0007669"/>
    <property type="project" value="TreeGrafter"/>
</dbReference>
<organism evidence="4 5">
    <name type="scientific">Dissostichus mawsoni</name>
    <name type="common">Antarctic cod</name>
    <dbReference type="NCBI Taxonomy" id="36200"/>
    <lineage>
        <taxon>Eukaryota</taxon>
        <taxon>Metazoa</taxon>
        <taxon>Chordata</taxon>
        <taxon>Craniata</taxon>
        <taxon>Vertebrata</taxon>
        <taxon>Euteleostomi</taxon>
        <taxon>Actinopterygii</taxon>
        <taxon>Neopterygii</taxon>
        <taxon>Teleostei</taxon>
        <taxon>Neoteleostei</taxon>
        <taxon>Acanthomorphata</taxon>
        <taxon>Eupercaria</taxon>
        <taxon>Perciformes</taxon>
        <taxon>Notothenioidei</taxon>
        <taxon>Nototheniidae</taxon>
        <taxon>Dissostichus</taxon>
    </lineage>
</organism>
<dbReference type="Proteomes" id="UP000518266">
    <property type="component" value="Unassembled WGS sequence"/>
</dbReference>
<feature type="compositionally biased region" description="Polar residues" evidence="2">
    <location>
        <begin position="200"/>
        <end position="215"/>
    </location>
</feature>
<dbReference type="PANTHER" id="PTHR15715:SF26">
    <property type="entry name" value="COILED-COIL DOMAIN-CONTAINING PROTEIN 136"/>
    <property type="match status" value="1"/>
</dbReference>
<reference evidence="4 5" key="1">
    <citation type="submission" date="2020-03" db="EMBL/GenBank/DDBJ databases">
        <title>Dissostichus mawsoni Genome sequencing and assembly.</title>
        <authorList>
            <person name="Park H."/>
        </authorList>
    </citation>
    <scope>NUCLEOTIDE SEQUENCE [LARGE SCALE GENOMIC DNA]</scope>
    <source>
        <strain evidence="4">DM0001</strain>
        <tissue evidence="4">Muscle</tissue>
    </source>
</reference>
<sequence>MKAECSPTMDNQITAKERGILQENNEKEEMDQEEEEKKLKEEEGEGEEKMKEQEPLTEEQELEELRAQVLQLLLELDDARETSNQHQESFHELQVPPQAGLHSQNVEPSSDLSETQKVCKGYLNHIDIECHRDIIHQNNIELLHLREKPDKNNQKNGLMRKTCLWILKHRKSMIPYGYDRPVTPQDEPVRKSTRDRRPPQTLTYDSLGQPSSRSCGPTDPAGLYTVQALSFWGMQPVPMPHYTTHQTLPYTTHQTLPYTEEMDSLEEEKESELAEAQEELRVAQEEVILLQQTAEEAAAEREFDIASLQEELCRRRVELQRLSEETQEYELEITTLRAEISMKSQRRVAERREGDVDLLKEECRTLREECETLKEDNRRLTERLQLLQRQRTCSSVYLSLKEEDGEEGSEGKDMQTGCDEVMTESYMTMAQSGNCRLVDASIQKNISFDGKPATQSSWNGGIGEIFSLREQLKQAEEKASQVQRECDGLKTELQELQVMYDSSQRERAELEEELQRCKAELQKLGGAQRFIHPSEHPVLSIPFIGMIVILAVVWCWLSELASQRARYGRSLSLSDALC</sequence>
<protein>
    <recommendedName>
        <fullName evidence="6">Coiled-coil domain-containing protein 136-like</fullName>
    </recommendedName>
</protein>
<feature type="region of interest" description="Disordered" evidence="2">
    <location>
        <begin position="1"/>
        <end position="60"/>
    </location>
</feature>
<dbReference type="Gene3D" id="1.20.920.20">
    <property type="match status" value="1"/>
</dbReference>
<gene>
    <name evidence="4" type="ORF">F7725_023083</name>
</gene>
<keyword evidence="3" id="KW-0812">Transmembrane</keyword>
<dbReference type="GO" id="GO:0001675">
    <property type="term" value="P:acrosome assembly"/>
    <property type="evidence" value="ECO:0007669"/>
    <property type="project" value="TreeGrafter"/>
</dbReference>
<evidence type="ECO:0000256" key="3">
    <source>
        <dbReference type="SAM" id="Phobius"/>
    </source>
</evidence>
<feature type="coiled-coil region" evidence="1">
    <location>
        <begin position="465"/>
        <end position="527"/>
    </location>
</feature>
<proteinExistence type="predicted"/>
<feature type="compositionally biased region" description="Basic and acidic residues" evidence="2">
    <location>
        <begin position="15"/>
        <end position="27"/>
    </location>
</feature>
<feature type="compositionally biased region" description="Basic and acidic residues" evidence="2">
    <location>
        <begin position="35"/>
        <end position="54"/>
    </location>
</feature>
<dbReference type="SUPFAM" id="SSF57997">
    <property type="entry name" value="Tropomyosin"/>
    <property type="match status" value="1"/>
</dbReference>
<feature type="transmembrane region" description="Helical" evidence="3">
    <location>
        <begin position="538"/>
        <end position="557"/>
    </location>
</feature>
<accession>A0A7J5Z3X7</accession>
<feature type="region of interest" description="Disordered" evidence="2">
    <location>
        <begin position="177"/>
        <end position="219"/>
    </location>
</feature>
<keyword evidence="1" id="KW-0175">Coiled coil</keyword>
<keyword evidence="3" id="KW-0472">Membrane</keyword>
<comment type="caution">
    <text evidence="4">The sequence shown here is derived from an EMBL/GenBank/DDBJ whole genome shotgun (WGS) entry which is preliminary data.</text>
</comment>
<evidence type="ECO:0000313" key="5">
    <source>
        <dbReference type="Proteomes" id="UP000518266"/>
    </source>
</evidence>
<feature type="coiled-coil region" evidence="1">
    <location>
        <begin position="259"/>
        <end position="390"/>
    </location>
</feature>
<evidence type="ECO:0000256" key="2">
    <source>
        <dbReference type="SAM" id="MobiDB-lite"/>
    </source>
</evidence>
<evidence type="ECO:0000256" key="1">
    <source>
        <dbReference type="SAM" id="Coils"/>
    </source>
</evidence>
<feature type="compositionally biased region" description="Basic and acidic residues" evidence="2">
    <location>
        <begin position="187"/>
        <end position="198"/>
    </location>
</feature>
<dbReference type="InterPro" id="IPR051176">
    <property type="entry name" value="Cent_Immune-Sig_Mod"/>
</dbReference>
<keyword evidence="3" id="KW-1133">Transmembrane helix</keyword>
<name>A0A7J5Z3X7_DISMA</name>
<dbReference type="AlphaFoldDB" id="A0A7J5Z3X7"/>
<keyword evidence="5" id="KW-1185">Reference proteome</keyword>
<dbReference type="GO" id="GO:0002080">
    <property type="term" value="C:acrosomal membrane"/>
    <property type="evidence" value="ECO:0007669"/>
    <property type="project" value="TreeGrafter"/>
</dbReference>